<evidence type="ECO:0000313" key="16">
    <source>
        <dbReference type="Proteomes" id="UP000642748"/>
    </source>
</evidence>
<feature type="region of interest" description="Disordered" evidence="11">
    <location>
        <begin position="532"/>
        <end position="598"/>
    </location>
</feature>
<feature type="region of interest" description="Disordered" evidence="11">
    <location>
        <begin position="420"/>
        <end position="444"/>
    </location>
</feature>
<dbReference type="Gene3D" id="1.10.287.130">
    <property type="match status" value="1"/>
</dbReference>
<feature type="compositionally biased region" description="Basic and acidic residues" evidence="11">
    <location>
        <begin position="219"/>
        <end position="238"/>
    </location>
</feature>
<comment type="subcellular location">
    <subcellularLocation>
        <location evidence="2">Cell membrane</location>
    </subcellularLocation>
</comment>
<dbReference type="InterPro" id="IPR050428">
    <property type="entry name" value="TCS_sensor_his_kinase"/>
</dbReference>
<comment type="caution">
    <text evidence="15">The sequence shown here is derived from an EMBL/GenBank/DDBJ whole genome shotgun (WGS) entry which is preliminary data.</text>
</comment>
<dbReference type="InterPro" id="IPR003661">
    <property type="entry name" value="HisK_dim/P_dom"/>
</dbReference>
<dbReference type="Gene3D" id="6.10.340.10">
    <property type="match status" value="1"/>
</dbReference>
<dbReference type="InterPro" id="IPR005467">
    <property type="entry name" value="His_kinase_dom"/>
</dbReference>
<dbReference type="CDD" id="cd00075">
    <property type="entry name" value="HATPase"/>
    <property type="match status" value="1"/>
</dbReference>
<dbReference type="PROSITE" id="PS50109">
    <property type="entry name" value="HIS_KIN"/>
    <property type="match status" value="1"/>
</dbReference>
<keyword evidence="4" id="KW-0597">Phosphoprotein</keyword>
<dbReference type="PRINTS" id="PR00344">
    <property type="entry name" value="BCTRLSENSOR"/>
</dbReference>
<protein>
    <recommendedName>
        <fullName evidence="3">histidine kinase</fullName>
        <ecNumber evidence="3">2.7.13.3</ecNumber>
    </recommendedName>
</protein>
<feature type="compositionally biased region" description="Low complexity" evidence="11">
    <location>
        <begin position="549"/>
        <end position="578"/>
    </location>
</feature>
<dbReference type="InterPro" id="IPR003660">
    <property type="entry name" value="HAMP_dom"/>
</dbReference>
<dbReference type="CDD" id="cd06225">
    <property type="entry name" value="HAMP"/>
    <property type="match status" value="1"/>
</dbReference>
<dbReference type="SMART" id="SM00387">
    <property type="entry name" value="HATPase_c"/>
    <property type="match status" value="1"/>
</dbReference>
<dbReference type="PANTHER" id="PTHR45436:SF5">
    <property type="entry name" value="SENSOR HISTIDINE KINASE TRCS"/>
    <property type="match status" value="1"/>
</dbReference>
<evidence type="ECO:0000256" key="1">
    <source>
        <dbReference type="ARBA" id="ARBA00000085"/>
    </source>
</evidence>
<dbReference type="PANTHER" id="PTHR45436">
    <property type="entry name" value="SENSOR HISTIDINE KINASE YKOH"/>
    <property type="match status" value="1"/>
</dbReference>
<dbReference type="Proteomes" id="UP000642748">
    <property type="component" value="Unassembled WGS sequence"/>
</dbReference>
<sequence>MLRRAGRLRSSARRVRPWREWTLRTRMVVAIATLAAIGIVVTDVAGMLLLRGQLIHRIDAQLQGEQRLLSRNGLNRNAVPPARRGPFGPDARFLGYHADGTPVAKPSADDPDLGGFTALKAHAGTDPYTVNSWRVMVTYLPDTAFGPGYLVSAVSLADVQSTEDELLLIDVPVSALVLVLIGFAAATVVRIGLRPLTRMEQTAAEIAAGNLHHVALEPDRPGGARLSRVDDADPHTESGRLGTALNGMLGQIESALAARTASEQRLRQFLADASHELRTPLTSIQGFAELYRRGGAPPGPALDEAMGRIESEVSRMRLLVGDLLLLARVDEERPLEQHPVDLLEVAADAVRDAHVRVPTRFVGLGALDDSYDTFEPVTVLGDEPRLRQVVTNLVANALAHTPDDARVEVRVGRPLSQLDASDWSGSARLTPRHDPDQSSDPPVAAVGAALPPGEPVAALEVVDTGPGMSPEDARRAFERLYRADPSRVRHQPGAHGGAGLGLSIVAAIVQAHGGRVELWTAPGEGARFRVLLPAQPDPDDEPIAEDDPATGAEPITEAEPIAGAEPGPGDEPAPGDETVAAEAEPGASPELQGSSEQI</sequence>
<dbReference type="SUPFAM" id="SSF47384">
    <property type="entry name" value="Homodimeric domain of signal transducing histidine kinase"/>
    <property type="match status" value="1"/>
</dbReference>
<keyword evidence="5" id="KW-0808">Transferase</keyword>
<dbReference type="EMBL" id="BONZ01000064">
    <property type="protein sequence ID" value="GIH18250.1"/>
    <property type="molecule type" value="Genomic_DNA"/>
</dbReference>
<dbReference type="InterPro" id="IPR003594">
    <property type="entry name" value="HATPase_dom"/>
</dbReference>
<accession>A0A8J3VTJ4</accession>
<evidence type="ECO:0000256" key="4">
    <source>
        <dbReference type="ARBA" id="ARBA00022553"/>
    </source>
</evidence>
<keyword evidence="8 12" id="KW-1133">Transmembrane helix</keyword>
<dbReference type="PROSITE" id="PS50885">
    <property type="entry name" value="HAMP"/>
    <property type="match status" value="1"/>
</dbReference>
<feature type="region of interest" description="Disordered" evidence="11">
    <location>
        <begin position="219"/>
        <end position="240"/>
    </location>
</feature>
<evidence type="ECO:0000256" key="10">
    <source>
        <dbReference type="ARBA" id="ARBA00023136"/>
    </source>
</evidence>
<dbReference type="Gene3D" id="3.30.565.10">
    <property type="entry name" value="Histidine kinase-like ATPase, C-terminal domain"/>
    <property type="match status" value="1"/>
</dbReference>
<proteinExistence type="predicted"/>
<evidence type="ECO:0000313" key="15">
    <source>
        <dbReference type="EMBL" id="GIH18250.1"/>
    </source>
</evidence>
<dbReference type="SMART" id="SM00388">
    <property type="entry name" value="HisKA"/>
    <property type="match status" value="1"/>
</dbReference>
<evidence type="ECO:0000256" key="12">
    <source>
        <dbReference type="SAM" id="Phobius"/>
    </source>
</evidence>
<dbReference type="CDD" id="cd00082">
    <property type="entry name" value="HisKA"/>
    <property type="match status" value="1"/>
</dbReference>
<dbReference type="SMART" id="SM00304">
    <property type="entry name" value="HAMP"/>
    <property type="match status" value="1"/>
</dbReference>
<feature type="transmembrane region" description="Helical" evidence="12">
    <location>
        <begin position="21"/>
        <end position="41"/>
    </location>
</feature>
<dbReference type="AlphaFoldDB" id="A0A8J3VTJ4"/>
<evidence type="ECO:0000259" key="14">
    <source>
        <dbReference type="PROSITE" id="PS50885"/>
    </source>
</evidence>
<reference evidence="15" key="1">
    <citation type="submission" date="2021-01" db="EMBL/GenBank/DDBJ databases">
        <title>Whole genome shotgun sequence of Rugosimonospora africana NBRC 104875.</title>
        <authorList>
            <person name="Komaki H."/>
            <person name="Tamura T."/>
        </authorList>
    </citation>
    <scope>NUCLEOTIDE SEQUENCE</scope>
    <source>
        <strain evidence="15">NBRC 104875</strain>
    </source>
</reference>
<keyword evidence="9" id="KW-0902">Two-component regulatory system</keyword>
<dbReference type="Pfam" id="PF00512">
    <property type="entry name" value="HisKA"/>
    <property type="match status" value="1"/>
</dbReference>
<evidence type="ECO:0000256" key="11">
    <source>
        <dbReference type="SAM" id="MobiDB-lite"/>
    </source>
</evidence>
<evidence type="ECO:0000256" key="3">
    <source>
        <dbReference type="ARBA" id="ARBA00012438"/>
    </source>
</evidence>
<evidence type="ECO:0000256" key="6">
    <source>
        <dbReference type="ARBA" id="ARBA00022692"/>
    </source>
</evidence>
<dbReference type="InterPro" id="IPR036890">
    <property type="entry name" value="HATPase_C_sf"/>
</dbReference>
<feature type="domain" description="HAMP" evidence="14">
    <location>
        <begin position="190"/>
        <end position="257"/>
    </location>
</feature>
<keyword evidence="16" id="KW-1185">Reference proteome</keyword>
<evidence type="ECO:0000256" key="8">
    <source>
        <dbReference type="ARBA" id="ARBA00022989"/>
    </source>
</evidence>
<dbReference type="GO" id="GO:0000155">
    <property type="term" value="F:phosphorelay sensor kinase activity"/>
    <property type="evidence" value="ECO:0007669"/>
    <property type="project" value="InterPro"/>
</dbReference>
<feature type="domain" description="Histidine kinase" evidence="13">
    <location>
        <begin position="272"/>
        <end position="536"/>
    </location>
</feature>
<dbReference type="SUPFAM" id="SSF55874">
    <property type="entry name" value="ATPase domain of HSP90 chaperone/DNA topoisomerase II/histidine kinase"/>
    <property type="match status" value="1"/>
</dbReference>
<evidence type="ECO:0000256" key="2">
    <source>
        <dbReference type="ARBA" id="ARBA00004236"/>
    </source>
</evidence>
<dbReference type="Pfam" id="PF02518">
    <property type="entry name" value="HATPase_c"/>
    <property type="match status" value="1"/>
</dbReference>
<keyword evidence="7 15" id="KW-0418">Kinase</keyword>
<keyword evidence="10 12" id="KW-0472">Membrane</keyword>
<evidence type="ECO:0000256" key="5">
    <source>
        <dbReference type="ARBA" id="ARBA00022679"/>
    </source>
</evidence>
<gene>
    <name evidence="15" type="primary">phoR_3</name>
    <name evidence="15" type="ORF">Raf01_64220</name>
</gene>
<evidence type="ECO:0000256" key="7">
    <source>
        <dbReference type="ARBA" id="ARBA00022777"/>
    </source>
</evidence>
<evidence type="ECO:0000259" key="13">
    <source>
        <dbReference type="PROSITE" id="PS50109"/>
    </source>
</evidence>
<comment type="catalytic activity">
    <reaction evidence="1">
        <text>ATP + protein L-histidine = ADP + protein N-phospho-L-histidine.</text>
        <dbReference type="EC" id="2.7.13.3"/>
    </reaction>
</comment>
<feature type="compositionally biased region" description="Acidic residues" evidence="11">
    <location>
        <begin position="537"/>
        <end position="548"/>
    </location>
</feature>
<keyword evidence="6 12" id="KW-0812">Transmembrane</keyword>
<dbReference type="EC" id="2.7.13.3" evidence="3"/>
<name>A0A8J3VTJ4_9ACTN</name>
<dbReference type="GO" id="GO:0005886">
    <property type="term" value="C:plasma membrane"/>
    <property type="evidence" value="ECO:0007669"/>
    <property type="project" value="UniProtKB-SubCell"/>
</dbReference>
<evidence type="ECO:0000256" key="9">
    <source>
        <dbReference type="ARBA" id="ARBA00023012"/>
    </source>
</evidence>
<dbReference type="InterPro" id="IPR004358">
    <property type="entry name" value="Sig_transdc_His_kin-like_C"/>
</dbReference>
<dbReference type="FunFam" id="1.10.287.130:FF:000001">
    <property type="entry name" value="Two-component sensor histidine kinase"/>
    <property type="match status" value="1"/>
</dbReference>
<organism evidence="15 16">
    <name type="scientific">Rugosimonospora africana</name>
    <dbReference type="NCBI Taxonomy" id="556532"/>
    <lineage>
        <taxon>Bacteria</taxon>
        <taxon>Bacillati</taxon>
        <taxon>Actinomycetota</taxon>
        <taxon>Actinomycetes</taxon>
        <taxon>Micromonosporales</taxon>
        <taxon>Micromonosporaceae</taxon>
        <taxon>Rugosimonospora</taxon>
    </lineage>
</organism>
<dbReference type="InterPro" id="IPR036097">
    <property type="entry name" value="HisK_dim/P_sf"/>
</dbReference>